<sequence length="484" mass="50921">MADVFRIVTLDSAGAATTVADLNDETNIGLIRDSLAISPSQRKTQFVDSSRRYGGGRAASETHDNGTVAASLLLSNATDTPDAAVAKWSLLISKLEEAQQDYFLAWKPDGASNTIYYEVRGPATWQAKYQWVTFAQNKSLIVDVSWAVSPLGRGTPVSISAISVTSSSPITTLPSYGGTAPALLDLEVSSVSSPSTAPAWAMVAWTDKPSTTTNRPFGKIDSAAATGLTNWTASTSAPAGLTDATALYDSAATSAKTYTADWTIAPGLLSRDAFSSGDVTVEVWARIYSNAGHVCKATISAISTDAFAPARYSSEHGATGKLLIGPTSGSAWRLYRLGTVQLYADSERDWKLHLNLSQTASVASTTIGLDNIVVVPAKQRALSPTGKVKDATYPYFISTTASVTKQLKSDLTGGIKTSSATYYHPDAGIGGQLMELPAGGADLCVRVSDMVPDDPSNTLTTSESSSFTLSITGKITPRYYLANG</sequence>
<accession>A0A6J5RQB7</accession>
<evidence type="ECO:0000313" key="1">
    <source>
        <dbReference type="EMBL" id="CAB4183245.1"/>
    </source>
</evidence>
<dbReference type="EMBL" id="LR797278">
    <property type="protein sequence ID" value="CAB4199329.1"/>
    <property type="molecule type" value="Genomic_DNA"/>
</dbReference>
<organism evidence="2">
    <name type="scientific">uncultured Caudovirales phage</name>
    <dbReference type="NCBI Taxonomy" id="2100421"/>
    <lineage>
        <taxon>Viruses</taxon>
        <taxon>Duplodnaviria</taxon>
        <taxon>Heunggongvirae</taxon>
        <taxon>Uroviricota</taxon>
        <taxon>Caudoviricetes</taxon>
        <taxon>Peduoviridae</taxon>
        <taxon>Maltschvirus</taxon>
        <taxon>Maltschvirus maltsch</taxon>
    </lineage>
</organism>
<dbReference type="EMBL" id="LR797042">
    <property type="protein sequence ID" value="CAB4183245.1"/>
    <property type="molecule type" value="Genomic_DNA"/>
</dbReference>
<proteinExistence type="predicted"/>
<evidence type="ECO:0000313" key="3">
    <source>
        <dbReference type="EMBL" id="CAB5228244.1"/>
    </source>
</evidence>
<reference evidence="2" key="1">
    <citation type="submission" date="2020-05" db="EMBL/GenBank/DDBJ databases">
        <authorList>
            <person name="Chiriac C."/>
            <person name="Salcher M."/>
            <person name="Ghai R."/>
            <person name="Kavagutti S V."/>
        </authorList>
    </citation>
    <scope>NUCLEOTIDE SEQUENCE</scope>
</reference>
<name>A0A6J5RQB7_9CAUD</name>
<protein>
    <submittedName>
        <fullName evidence="2">Uncharacterized protein</fullName>
    </submittedName>
</protein>
<dbReference type="EMBL" id="LR798385">
    <property type="protein sequence ID" value="CAB5228244.1"/>
    <property type="molecule type" value="Genomic_DNA"/>
</dbReference>
<gene>
    <name evidence="1" type="ORF">UFOVP1084_44</name>
    <name evidence="2" type="ORF">UFOVP1328_34</name>
    <name evidence="3" type="ORF">UFOVP1532_2</name>
</gene>
<evidence type="ECO:0000313" key="2">
    <source>
        <dbReference type="EMBL" id="CAB4199329.1"/>
    </source>
</evidence>